<evidence type="ECO:0000256" key="2">
    <source>
        <dbReference type="ARBA" id="ARBA00022679"/>
    </source>
</evidence>
<dbReference type="Pfam" id="PF02146">
    <property type="entry name" value="SIR2"/>
    <property type="match status" value="1"/>
</dbReference>
<keyword evidence="4" id="KW-0479">Metal-binding</keyword>
<dbReference type="OrthoDB" id="9800582at2"/>
<comment type="caution">
    <text evidence="6">The sequence shown here is derived from an EMBL/GenBank/DDBJ whole genome shotgun (WGS) entry which is preliminary data.</text>
</comment>
<feature type="binding site" evidence="4">
    <location>
        <position position="135"/>
    </location>
    <ligand>
        <name>Zn(2+)</name>
        <dbReference type="ChEBI" id="CHEBI:29105"/>
    </ligand>
</feature>
<reference evidence="6 7" key="1">
    <citation type="submission" date="2019-03" db="EMBL/GenBank/DDBJ databases">
        <title>Nitrincola sp. nov. isolated from an Indian soda lake.</title>
        <authorList>
            <person name="Joshi A."/>
            <person name="Thite S.V."/>
            <person name="Joseph N."/>
            <person name="Dhotre D."/>
            <person name="Moorthy M."/>
            <person name="Shouche Y.S."/>
        </authorList>
    </citation>
    <scope>NUCLEOTIDE SEQUENCE [LARGE SCALE GENOMIC DNA]</scope>
    <source>
        <strain evidence="6 7">MEB193</strain>
    </source>
</reference>
<dbReference type="EC" id="2.3.1.286" evidence="1"/>
<dbReference type="InterPro" id="IPR050134">
    <property type="entry name" value="NAD-dep_sirtuin_deacylases"/>
</dbReference>
<feature type="domain" description="Deacetylase sirtuin-type" evidence="5">
    <location>
        <begin position="1"/>
        <end position="280"/>
    </location>
</feature>
<keyword evidence="3" id="KW-0520">NAD</keyword>
<evidence type="ECO:0000259" key="5">
    <source>
        <dbReference type="PROSITE" id="PS50305"/>
    </source>
</evidence>
<feature type="binding site" evidence="4">
    <location>
        <position position="140"/>
    </location>
    <ligand>
        <name>Zn(2+)</name>
        <dbReference type="ChEBI" id="CHEBI:29105"/>
    </ligand>
</feature>
<dbReference type="GO" id="GO:0046872">
    <property type="term" value="F:metal ion binding"/>
    <property type="evidence" value="ECO:0007669"/>
    <property type="project" value="UniProtKB-KW"/>
</dbReference>
<gene>
    <name evidence="6" type="ORF">E1H14_01710</name>
</gene>
<dbReference type="InterPro" id="IPR026590">
    <property type="entry name" value="Ssirtuin_cat_dom"/>
</dbReference>
<dbReference type="AlphaFoldDB" id="A0A5A9W6Q8"/>
<keyword evidence="4" id="KW-0862">Zinc</keyword>
<evidence type="ECO:0000256" key="4">
    <source>
        <dbReference type="PROSITE-ProRule" id="PRU00236"/>
    </source>
</evidence>
<keyword evidence="2" id="KW-0808">Transferase</keyword>
<accession>A0A5A9W6Q8</accession>
<feature type="binding site" evidence="4">
    <location>
        <position position="168"/>
    </location>
    <ligand>
        <name>Zn(2+)</name>
        <dbReference type="ChEBI" id="CHEBI:29105"/>
    </ligand>
</feature>
<dbReference type="RefSeq" id="WP_149389716.1">
    <property type="nucleotide sequence ID" value="NZ_SMRS01000001.1"/>
</dbReference>
<dbReference type="PANTHER" id="PTHR11085:SF10">
    <property type="entry name" value="NAD-DEPENDENT PROTEIN DEACYLASE SIRTUIN-5, MITOCHONDRIAL-RELATED"/>
    <property type="match status" value="1"/>
</dbReference>
<proteinExistence type="predicted"/>
<name>A0A5A9W6Q8_9GAMM</name>
<dbReference type="InterPro" id="IPR029035">
    <property type="entry name" value="DHS-like_NAD/FAD-binding_dom"/>
</dbReference>
<dbReference type="PANTHER" id="PTHR11085">
    <property type="entry name" value="NAD-DEPENDENT PROTEIN DEACYLASE SIRTUIN-5, MITOCHONDRIAL-RELATED"/>
    <property type="match status" value="1"/>
</dbReference>
<dbReference type="Proteomes" id="UP000325302">
    <property type="component" value="Unassembled WGS sequence"/>
</dbReference>
<keyword evidence="7" id="KW-1185">Reference proteome</keyword>
<dbReference type="Gene3D" id="3.30.1600.10">
    <property type="entry name" value="SIR2/SIRT2 'Small Domain"/>
    <property type="match status" value="1"/>
</dbReference>
<evidence type="ECO:0000256" key="1">
    <source>
        <dbReference type="ARBA" id="ARBA00012928"/>
    </source>
</evidence>
<dbReference type="PROSITE" id="PS50305">
    <property type="entry name" value="SIRTUIN"/>
    <property type="match status" value="1"/>
</dbReference>
<feature type="active site" description="Proton acceptor" evidence="4">
    <location>
        <position position="127"/>
    </location>
</feature>
<organism evidence="6 7">
    <name type="scientific">Nitrincola tapanii</name>
    <dbReference type="NCBI Taxonomy" id="1708751"/>
    <lineage>
        <taxon>Bacteria</taxon>
        <taxon>Pseudomonadati</taxon>
        <taxon>Pseudomonadota</taxon>
        <taxon>Gammaproteobacteria</taxon>
        <taxon>Oceanospirillales</taxon>
        <taxon>Oceanospirillaceae</taxon>
        <taxon>Nitrincola</taxon>
    </lineage>
</organism>
<evidence type="ECO:0000313" key="6">
    <source>
        <dbReference type="EMBL" id="KAA0876467.1"/>
    </source>
</evidence>
<dbReference type="InterPro" id="IPR026591">
    <property type="entry name" value="Sirtuin_cat_small_dom_sf"/>
</dbReference>
<feature type="binding site" evidence="4">
    <location>
        <position position="166"/>
    </location>
    <ligand>
        <name>Zn(2+)</name>
        <dbReference type="ChEBI" id="CHEBI:29105"/>
    </ligand>
</feature>
<dbReference type="Gene3D" id="3.40.50.1220">
    <property type="entry name" value="TPP-binding domain"/>
    <property type="match status" value="1"/>
</dbReference>
<protein>
    <recommendedName>
        <fullName evidence="1">protein acetyllysine N-acetyltransferase</fullName>
        <ecNumber evidence="1">2.3.1.286</ecNumber>
    </recommendedName>
</protein>
<dbReference type="GO" id="GO:0070403">
    <property type="term" value="F:NAD+ binding"/>
    <property type="evidence" value="ECO:0007669"/>
    <property type="project" value="InterPro"/>
</dbReference>
<sequence length="280" mass="31182">MEQEKKIKLAAGFITQAKKIVILAGSGMSADSGLPTFRDKSGYWKNASIDHFKMASYTTFLNDPVVSWSFYADRISSYRASKPHLGYEILHGWCKRLGEDNCFVFTSNVDQLFLKAGFADQQIYHCHGTLDFMYCSDKSCQSRQTGLKHNSEQLLLKIHNGALPICSCGQIMRPHVMMFGDQSFHHSANDQAIERWNTFLQSIKRTDNLVVLEIGAGSTVTTVEDVTWQLSKVASAVIQINPNKPAPSESDSEWINLNGSALATLMALDDSLCHDFGVSQ</sequence>
<dbReference type="InterPro" id="IPR003000">
    <property type="entry name" value="Sirtuin"/>
</dbReference>
<dbReference type="SUPFAM" id="SSF52467">
    <property type="entry name" value="DHS-like NAD/FAD-binding domain"/>
    <property type="match status" value="1"/>
</dbReference>
<evidence type="ECO:0000256" key="3">
    <source>
        <dbReference type="ARBA" id="ARBA00023027"/>
    </source>
</evidence>
<evidence type="ECO:0000313" key="7">
    <source>
        <dbReference type="Proteomes" id="UP000325302"/>
    </source>
</evidence>
<dbReference type="GO" id="GO:0017136">
    <property type="term" value="F:histone deacetylase activity, NAD-dependent"/>
    <property type="evidence" value="ECO:0007669"/>
    <property type="project" value="TreeGrafter"/>
</dbReference>
<dbReference type="EMBL" id="SMRS01000001">
    <property type="protein sequence ID" value="KAA0876467.1"/>
    <property type="molecule type" value="Genomic_DNA"/>
</dbReference>